<evidence type="ECO:0000313" key="2">
    <source>
        <dbReference type="EMBL" id="OCF47355.1"/>
    </source>
</evidence>
<feature type="compositionally biased region" description="Polar residues" evidence="1">
    <location>
        <begin position="151"/>
        <end position="163"/>
    </location>
</feature>
<name>A0A1B9HVQ5_9TREE</name>
<protein>
    <submittedName>
        <fullName evidence="2">Uncharacterized protein</fullName>
    </submittedName>
</protein>
<evidence type="ECO:0000313" key="3">
    <source>
        <dbReference type="EMBL" id="WWC67860.1"/>
    </source>
</evidence>
<dbReference type="Proteomes" id="UP000094020">
    <property type="component" value="Chromosome 2"/>
</dbReference>
<reference evidence="3" key="4">
    <citation type="submission" date="2024-02" db="EMBL/GenBank/DDBJ databases">
        <title>Comparative genomics of Cryptococcus and Kwoniella reveals pathogenesis evolution and contrasting modes of karyotype evolution via chromosome fusion or intercentromeric recombination.</title>
        <authorList>
            <person name="Coelho M.A."/>
            <person name="David-Palma M."/>
            <person name="Shea T."/>
            <person name="Bowers K."/>
            <person name="McGinley-Smith S."/>
            <person name="Mohammad A.W."/>
            <person name="Gnirke A."/>
            <person name="Yurkov A.M."/>
            <person name="Nowrousian M."/>
            <person name="Sun S."/>
            <person name="Cuomo C.A."/>
            <person name="Heitman J."/>
        </authorList>
    </citation>
    <scope>NUCLEOTIDE SEQUENCE</scope>
    <source>
        <strain evidence="3">CBS 10737</strain>
    </source>
</reference>
<sequence length="342" mass="36958">MQPHQQYEDSRSDDNEVERLTRPAPPEPILPQRGSSSPPGLTLGAVPPLPNALEWNEVFAELGEHNTSNSEVVGGSGENVMADKFTPPPPGGDDRMEGEGSQNPPSPIQTPGALSPTHISPLEEGSAPNPPEATLATTPVRSGLHGKTEQDSPLQSLAGNNISPLRDLNEEEELNNGGGKKKEQPLPRNFRRTEAFIREHHKGEDIEDRDPPCERCKDQSYKCLGPPRSQQPNSRCWTCSSMNCSHYRKEKTKRSIIKKAISNHGETGPSSTLANRQFAEIARYIALVDGTSGSGRQFFFQEISRLAKSIGMTFSSVTGGKYDAEYDESNVGGSGNGGASGS</sequence>
<dbReference type="KEGG" id="kpin:30174620"/>
<organism evidence="2">
    <name type="scientific">Kwoniella pini CBS 10737</name>
    <dbReference type="NCBI Taxonomy" id="1296096"/>
    <lineage>
        <taxon>Eukaryota</taxon>
        <taxon>Fungi</taxon>
        <taxon>Dikarya</taxon>
        <taxon>Basidiomycota</taxon>
        <taxon>Agaricomycotina</taxon>
        <taxon>Tremellomycetes</taxon>
        <taxon>Tremellales</taxon>
        <taxon>Cryptococcaceae</taxon>
        <taxon>Kwoniella</taxon>
    </lineage>
</organism>
<dbReference type="AlphaFoldDB" id="A0A1B9HVQ5"/>
<feature type="compositionally biased region" description="Basic and acidic residues" evidence="1">
    <location>
        <begin position="1"/>
        <end position="21"/>
    </location>
</feature>
<reference evidence="3" key="2">
    <citation type="submission" date="2013-07" db="EMBL/GenBank/DDBJ databases">
        <authorList>
            <consortium name="The Broad Institute Genome Sequencing Platform"/>
            <person name="Cuomo C."/>
            <person name="Litvintseva A."/>
            <person name="Chen Y."/>
            <person name="Heitman J."/>
            <person name="Sun S."/>
            <person name="Springer D."/>
            <person name="Dromer F."/>
            <person name="Young S.K."/>
            <person name="Zeng Q."/>
            <person name="Gargeya S."/>
            <person name="Fitzgerald M."/>
            <person name="Abouelleil A."/>
            <person name="Alvarado L."/>
            <person name="Berlin A.M."/>
            <person name="Chapman S.B."/>
            <person name="Dewar J."/>
            <person name="Goldberg J."/>
            <person name="Griggs A."/>
            <person name="Gujja S."/>
            <person name="Hansen M."/>
            <person name="Howarth C."/>
            <person name="Imamovic A."/>
            <person name="Larimer J."/>
            <person name="McCowan C."/>
            <person name="Murphy C."/>
            <person name="Pearson M."/>
            <person name="Priest M."/>
            <person name="Roberts A."/>
            <person name="Saif S."/>
            <person name="Shea T."/>
            <person name="Sykes S."/>
            <person name="Wortman J."/>
            <person name="Nusbaum C."/>
            <person name="Birren B."/>
        </authorList>
    </citation>
    <scope>NUCLEOTIDE SEQUENCE</scope>
    <source>
        <strain evidence="3">CBS 10737</strain>
    </source>
</reference>
<dbReference type="EMBL" id="CP144520">
    <property type="protein sequence ID" value="WWC67860.1"/>
    <property type="molecule type" value="Genomic_DNA"/>
</dbReference>
<dbReference type="RefSeq" id="XP_019008574.1">
    <property type="nucleotide sequence ID" value="XM_019157961.1"/>
</dbReference>
<accession>A0A1B9HVQ5</accession>
<evidence type="ECO:0000256" key="1">
    <source>
        <dbReference type="SAM" id="MobiDB-lite"/>
    </source>
</evidence>
<proteinExistence type="predicted"/>
<dbReference type="EMBL" id="KV700116">
    <property type="protein sequence ID" value="OCF47355.1"/>
    <property type="molecule type" value="Genomic_DNA"/>
</dbReference>
<reference evidence="2" key="3">
    <citation type="submission" date="2016-07" db="EMBL/GenBank/DDBJ databases">
        <title>Evolution of pathogenesis and genome organization in the Tremellales.</title>
        <authorList>
            <person name="Cuomo C."/>
            <person name="Litvintseva A."/>
            <person name="Heitman J."/>
            <person name="Chen Y."/>
            <person name="Sun S."/>
            <person name="Springer D."/>
            <person name="Dromer F."/>
            <person name="Young S."/>
            <person name="Zeng Q."/>
            <person name="Chapman S."/>
            <person name="Gujja S."/>
            <person name="Saif S."/>
            <person name="Birren B."/>
        </authorList>
    </citation>
    <scope>NUCLEOTIDE SEQUENCE</scope>
    <source>
        <strain evidence="2">CBS 10737</strain>
    </source>
</reference>
<dbReference type="GeneID" id="30174620"/>
<keyword evidence="4" id="KW-1185">Reference proteome</keyword>
<gene>
    <name evidence="2" type="ORF">I206_06251</name>
    <name evidence="3" type="ORF">I206_101777</name>
</gene>
<feature type="region of interest" description="Disordered" evidence="1">
    <location>
        <begin position="66"/>
        <end position="189"/>
    </location>
</feature>
<feature type="region of interest" description="Disordered" evidence="1">
    <location>
        <begin position="1"/>
        <end position="48"/>
    </location>
</feature>
<evidence type="ECO:0000313" key="4">
    <source>
        <dbReference type="Proteomes" id="UP000094020"/>
    </source>
</evidence>
<reference evidence="2" key="1">
    <citation type="submission" date="2013-07" db="EMBL/GenBank/DDBJ databases">
        <title>The Genome Sequence of Cryptococcus pinus CBS10737.</title>
        <authorList>
            <consortium name="The Broad Institute Genome Sequencing Platform"/>
            <person name="Cuomo C."/>
            <person name="Litvintseva A."/>
            <person name="Chen Y."/>
            <person name="Heitman J."/>
            <person name="Sun S."/>
            <person name="Springer D."/>
            <person name="Dromer F."/>
            <person name="Young S.K."/>
            <person name="Zeng Q."/>
            <person name="Gargeya S."/>
            <person name="Fitzgerald M."/>
            <person name="Abouelleil A."/>
            <person name="Alvarado L."/>
            <person name="Berlin A.M."/>
            <person name="Chapman S.B."/>
            <person name="Dewar J."/>
            <person name="Goldberg J."/>
            <person name="Griggs A."/>
            <person name="Gujja S."/>
            <person name="Hansen M."/>
            <person name="Howarth C."/>
            <person name="Imamovic A."/>
            <person name="Larimer J."/>
            <person name="McCowan C."/>
            <person name="Murphy C."/>
            <person name="Pearson M."/>
            <person name="Priest M."/>
            <person name="Roberts A."/>
            <person name="Saif S."/>
            <person name="Shea T."/>
            <person name="Sykes S."/>
            <person name="Wortman J."/>
            <person name="Nusbaum C."/>
            <person name="Birren B."/>
        </authorList>
    </citation>
    <scope>NUCLEOTIDE SEQUENCE [LARGE SCALE GENOMIC DNA]</scope>
    <source>
        <strain evidence="2">CBS 10737</strain>
    </source>
</reference>
<feature type="compositionally biased region" description="Basic and acidic residues" evidence="1">
    <location>
        <begin position="180"/>
        <end position="189"/>
    </location>
</feature>